<comment type="similarity">
    <text evidence="1">Belongs to the FMO family.</text>
</comment>
<dbReference type="InterPro" id="IPR000960">
    <property type="entry name" value="Flavin_mOase"/>
</dbReference>
<dbReference type="PRINTS" id="PR00370">
    <property type="entry name" value="FMOXYGENASE"/>
</dbReference>
<dbReference type="GO" id="GO:0050660">
    <property type="term" value="F:flavin adenine dinucleotide binding"/>
    <property type="evidence" value="ECO:0007669"/>
    <property type="project" value="InterPro"/>
</dbReference>
<dbReference type="Proteomes" id="UP000317429">
    <property type="component" value="Chromosome"/>
</dbReference>
<evidence type="ECO:0000256" key="4">
    <source>
        <dbReference type="ARBA" id="ARBA00022857"/>
    </source>
</evidence>
<dbReference type="InterPro" id="IPR020946">
    <property type="entry name" value="Flavin_mOase-like"/>
</dbReference>
<evidence type="ECO:0000313" key="6">
    <source>
        <dbReference type="EMBL" id="QDU86938.1"/>
    </source>
</evidence>
<dbReference type="InterPro" id="IPR036188">
    <property type="entry name" value="FAD/NAD-bd_sf"/>
</dbReference>
<dbReference type="EMBL" id="CP036291">
    <property type="protein sequence ID" value="QDU86938.1"/>
    <property type="molecule type" value="Genomic_DNA"/>
</dbReference>
<keyword evidence="7" id="KW-1185">Reference proteome</keyword>
<dbReference type="Pfam" id="PF00743">
    <property type="entry name" value="FMO-like"/>
    <property type="match status" value="1"/>
</dbReference>
<keyword evidence="3" id="KW-0274">FAD</keyword>
<dbReference type="InterPro" id="IPR050346">
    <property type="entry name" value="FMO-like"/>
</dbReference>
<dbReference type="AlphaFoldDB" id="A0A518D637"/>
<dbReference type="PANTHER" id="PTHR23023">
    <property type="entry name" value="DIMETHYLANILINE MONOOXYGENASE"/>
    <property type="match status" value="1"/>
</dbReference>
<evidence type="ECO:0000256" key="3">
    <source>
        <dbReference type="ARBA" id="ARBA00022827"/>
    </source>
</evidence>
<organism evidence="6 7">
    <name type="scientific">Pirellulimonas nuda</name>
    <dbReference type="NCBI Taxonomy" id="2528009"/>
    <lineage>
        <taxon>Bacteria</taxon>
        <taxon>Pseudomonadati</taxon>
        <taxon>Planctomycetota</taxon>
        <taxon>Planctomycetia</taxon>
        <taxon>Pirellulales</taxon>
        <taxon>Lacipirellulaceae</taxon>
        <taxon>Pirellulimonas</taxon>
    </lineage>
</organism>
<evidence type="ECO:0000256" key="1">
    <source>
        <dbReference type="ARBA" id="ARBA00009183"/>
    </source>
</evidence>
<gene>
    <name evidence="6" type="primary">czcO</name>
    <name evidence="6" type="ORF">Pla175_02920</name>
</gene>
<dbReference type="PIRSF" id="PIRSF000332">
    <property type="entry name" value="FMO"/>
    <property type="match status" value="1"/>
</dbReference>
<keyword evidence="2" id="KW-0285">Flavoprotein</keyword>
<dbReference type="GO" id="GO:0004499">
    <property type="term" value="F:N,N-dimethylaniline monooxygenase activity"/>
    <property type="evidence" value="ECO:0007669"/>
    <property type="project" value="InterPro"/>
</dbReference>
<evidence type="ECO:0000256" key="2">
    <source>
        <dbReference type="ARBA" id="ARBA00022630"/>
    </source>
</evidence>
<dbReference type="Gene3D" id="3.50.50.60">
    <property type="entry name" value="FAD/NAD(P)-binding domain"/>
    <property type="match status" value="1"/>
</dbReference>
<dbReference type="SUPFAM" id="SSF51905">
    <property type="entry name" value="FAD/NAD(P)-binding domain"/>
    <property type="match status" value="2"/>
</dbReference>
<dbReference type="RefSeq" id="WP_197527196.1">
    <property type="nucleotide sequence ID" value="NZ_CP036291.1"/>
</dbReference>
<proteinExistence type="inferred from homology"/>
<dbReference type="KEGG" id="pnd:Pla175_02920"/>
<dbReference type="EC" id="1.-.-.-" evidence="6"/>
<name>A0A518D637_9BACT</name>
<accession>A0A518D637</accession>
<dbReference type="GO" id="GO:0050661">
    <property type="term" value="F:NADP binding"/>
    <property type="evidence" value="ECO:0007669"/>
    <property type="project" value="InterPro"/>
</dbReference>
<reference evidence="6 7" key="1">
    <citation type="submission" date="2019-02" db="EMBL/GenBank/DDBJ databases">
        <title>Deep-cultivation of Planctomycetes and their phenomic and genomic characterization uncovers novel biology.</title>
        <authorList>
            <person name="Wiegand S."/>
            <person name="Jogler M."/>
            <person name="Boedeker C."/>
            <person name="Pinto D."/>
            <person name="Vollmers J."/>
            <person name="Rivas-Marin E."/>
            <person name="Kohn T."/>
            <person name="Peeters S.H."/>
            <person name="Heuer A."/>
            <person name="Rast P."/>
            <person name="Oberbeckmann S."/>
            <person name="Bunk B."/>
            <person name="Jeske O."/>
            <person name="Meyerdierks A."/>
            <person name="Storesund J.E."/>
            <person name="Kallscheuer N."/>
            <person name="Luecker S."/>
            <person name="Lage O.M."/>
            <person name="Pohl T."/>
            <person name="Merkel B.J."/>
            <person name="Hornburger P."/>
            <person name="Mueller R.-W."/>
            <person name="Bruemmer F."/>
            <person name="Labrenz M."/>
            <person name="Spormann A.M."/>
            <person name="Op den Camp H."/>
            <person name="Overmann J."/>
            <person name="Amann R."/>
            <person name="Jetten M.S.M."/>
            <person name="Mascher T."/>
            <person name="Medema M.H."/>
            <person name="Devos D.P."/>
            <person name="Kaster A.-K."/>
            <person name="Ovreas L."/>
            <person name="Rohde M."/>
            <person name="Galperin M.Y."/>
            <person name="Jogler C."/>
        </authorList>
    </citation>
    <scope>NUCLEOTIDE SEQUENCE [LARGE SCALE GENOMIC DNA]</scope>
    <source>
        <strain evidence="6 7">Pla175</strain>
    </source>
</reference>
<keyword evidence="5 6" id="KW-0560">Oxidoreductase</keyword>
<evidence type="ECO:0000313" key="7">
    <source>
        <dbReference type="Proteomes" id="UP000317429"/>
    </source>
</evidence>
<sequence>MNAASQQPGDAQQRPATGVCVVGAGSSGLAVVRWLAELGIPCRCFERQPALGGNWRYGSPASSVCRSTHLISSKRLTQYRDFPMPAEWPQYPSHALALEYLERYAHAFGLHQHIAYGTGIERVCRLPDGGWGVTPAGGQQQRFAALVIANGHNHAPRLPAWAGRFTGEGVHSGAYRTPDMLAGKRVLVVGGGNSGCDIAVESAQHASRTVLSLRRGYHLLPKFWRGVPIDVVGEAMLRWRMPLAVRRQLARLVAYLMMGDPRTLGIPKPDHKLFESHPVINSQLMYALAHGDIAVAPDVQQVDGQRITFADGRSETFDLVVYATGFEITAPFVDAQELNWRGGRPDLYLNVFHPLHDDLFVAGLIQPDSGQWGLVDRQAELIARYLHGLHAERPAATRFRDRKHARRDDLKSPVKYLDSPRHLLEVEHHSYARRLEREIQKLR</sequence>
<keyword evidence="4" id="KW-0521">NADP</keyword>
<protein>
    <submittedName>
        <fullName evidence="6">Putative oxidoreductase CzcO</fullName>
        <ecNumber evidence="6">1.-.-.-</ecNumber>
    </submittedName>
</protein>
<evidence type="ECO:0000256" key="5">
    <source>
        <dbReference type="ARBA" id="ARBA00023002"/>
    </source>
</evidence>